<evidence type="ECO:0000256" key="1">
    <source>
        <dbReference type="ARBA" id="ARBA00022723"/>
    </source>
</evidence>
<keyword evidence="7" id="KW-1133">Transmembrane helix</keyword>
<dbReference type="PROSITE" id="PS50950">
    <property type="entry name" value="ZF_THAP"/>
    <property type="match status" value="1"/>
</dbReference>
<evidence type="ECO:0000256" key="3">
    <source>
        <dbReference type="ARBA" id="ARBA00022833"/>
    </source>
</evidence>
<feature type="transmembrane region" description="Helical" evidence="7">
    <location>
        <begin position="66"/>
        <end position="86"/>
    </location>
</feature>
<dbReference type="Proteomes" id="UP000791440">
    <property type="component" value="Unassembled WGS sequence"/>
</dbReference>
<sequence>MNIFFRIPSDPIMRSRWTQIIRRSRCEELWKPSKYSLVCSDHFNKNEMYFVNNEGRRRLKKTAVPCKVRFLFFNLALIILLHKYFFGDYIQNVIFQALFLSSVQSDGSDIVTDEEINNSSIAFDAGSGISRDKPHINFVDMRNTSNAPENTGHWQHTKNTSNDTEIETEVYEEFSDLDSVFDTPKEAKLRRDLHRKNILQRKHILKIQSLRRKIIRLKKKITTYKEIIGNLKKEK</sequence>
<organism evidence="9 10">
    <name type="scientific">Manduca sexta</name>
    <name type="common">Tobacco hawkmoth</name>
    <name type="synonym">Tobacco hornworm</name>
    <dbReference type="NCBI Taxonomy" id="7130"/>
    <lineage>
        <taxon>Eukaryota</taxon>
        <taxon>Metazoa</taxon>
        <taxon>Ecdysozoa</taxon>
        <taxon>Arthropoda</taxon>
        <taxon>Hexapoda</taxon>
        <taxon>Insecta</taxon>
        <taxon>Pterygota</taxon>
        <taxon>Neoptera</taxon>
        <taxon>Endopterygota</taxon>
        <taxon>Lepidoptera</taxon>
        <taxon>Glossata</taxon>
        <taxon>Ditrysia</taxon>
        <taxon>Bombycoidea</taxon>
        <taxon>Sphingidae</taxon>
        <taxon>Sphinginae</taxon>
        <taxon>Sphingini</taxon>
        <taxon>Manduca</taxon>
    </lineage>
</organism>
<feature type="domain" description="THAP-type" evidence="8">
    <location>
        <begin position="1"/>
        <end position="68"/>
    </location>
</feature>
<evidence type="ECO:0000259" key="8">
    <source>
        <dbReference type="PROSITE" id="PS50950"/>
    </source>
</evidence>
<keyword evidence="7" id="KW-0472">Membrane</keyword>
<keyword evidence="10" id="KW-1185">Reference proteome</keyword>
<protein>
    <recommendedName>
        <fullName evidence="8">THAP-type domain-containing protein</fullName>
    </recommendedName>
</protein>
<keyword evidence="3" id="KW-0862">Zinc</keyword>
<dbReference type="EMBL" id="JH668860">
    <property type="protein sequence ID" value="KAG6462543.1"/>
    <property type="molecule type" value="Genomic_DNA"/>
</dbReference>
<dbReference type="InterPro" id="IPR006612">
    <property type="entry name" value="THAP_Znf"/>
</dbReference>
<evidence type="ECO:0000256" key="6">
    <source>
        <dbReference type="SAM" id="Coils"/>
    </source>
</evidence>
<name>A0A922CZ43_MANSE</name>
<dbReference type="PANTHER" id="PTHR46600">
    <property type="entry name" value="THAP DOMAIN-CONTAINING"/>
    <property type="match status" value="1"/>
</dbReference>
<proteinExistence type="predicted"/>
<dbReference type="InterPro" id="IPR026516">
    <property type="entry name" value="THAP1/10"/>
</dbReference>
<evidence type="ECO:0000256" key="4">
    <source>
        <dbReference type="ARBA" id="ARBA00023125"/>
    </source>
</evidence>
<gene>
    <name evidence="9" type="ORF">O3G_MSEX013329</name>
</gene>
<evidence type="ECO:0000313" key="10">
    <source>
        <dbReference type="Proteomes" id="UP000791440"/>
    </source>
</evidence>
<reference evidence="9" key="2">
    <citation type="submission" date="2020-12" db="EMBL/GenBank/DDBJ databases">
        <authorList>
            <person name="Kanost M."/>
        </authorList>
    </citation>
    <scope>NUCLEOTIDE SEQUENCE</scope>
</reference>
<evidence type="ECO:0000256" key="2">
    <source>
        <dbReference type="ARBA" id="ARBA00022771"/>
    </source>
</evidence>
<keyword evidence="6" id="KW-0175">Coiled coil</keyword>
<dbReference type="GO" id="GO:0043565">
    <property type="term" value="F:sequence-specific DNA binding"/>
    <property type="evidence" value="ECO:0007669"/>
    <property type="project" value="InterPro"/>
</dbReference>
<feature type="coiled-coil region" evidence="6">
    <location>
        <begin position="207"/>
        <end position="234"/>
    </location>
</feature>
<dbReference type="AlphaFoldDB" id="A0A922CZ43"/>
<keyword evidence="7" id="KW-0812">Transmembrane</keyword>
<evidence type="ECO:0000256" key="7">
    <source>
        <dbReference type="SAM" id="Phobius"/>
    </source>
</evidence>
<comment type="caution">
    <text evidence="9">The sequence shown here is derived from an EMBL/GenBank/DDBJ whole genome shotgun (WGS) entry which is preliminary data.</text>
</comment>
<dbReference type="GO" id="GO:0008270">
    <property type="term" value="F:zinc ion binding"/>
    <property type="evidence" value="ECO:0007669"/>
    <property type="project" value="UniProtKB-KW"/>
</dbReference>
<dbReference type="Pfam" id="PF05485">
    <property type="entry name" value="THAP"/>
    <property type="match status" value="1"/>
</dbReference>
<dbReference type="PANTHER" id="PTHR46600:SF11">
    <property type="entry name" value="THAP DOMAIN-CONTAINING PROTEIN 10"/>
    <property type="match status" value="1"/>
</dbReference>
<keyword evidence="1" id="KW-0479">Metal-binding</keyword>
<reference evidence="9" key="1">
    <citation type="journal article" date="2016" name="Insect Biochem. Mol. Biol.">
        <title>Multifaceted biological insights from a draft genome sequence of the tobacco hornworm moth, Manduca sexta.</title>
        <authorList>
            <person name="Kanost M.R."/>
            <person name="Arrese E.L."/>
            <person name="Cao X."/>
            <person name="Chen Y.R."/>
            <person name="Chellapilla S."/>
            <person name="Goldsmith M.R."/>
            <person name="Grosse-Wilde E."/>
            <person name="Heckel D.G."/>
            <person name="Herndon N."/>
            <person name="Jiang H."/>
            <person name="Papanicolaou A."/>
            <person name="Qu J."/>
            <person name="Soulages J.L."/>
            <person name="Vogel H."/>
            <person name="Walters J."/>
            <person name="Waterhouse R.M."/>
            <person name="Ahn S.J."/>
            <person name="Almeida F.C."/>
            <person name="An C."/>
            <person name="Aqrawi P."/>
            <person name="Bretschneider A."/>
            <person name="Bryant W.B."/>
            <person name="Bucks S."/>
            <person name="Chao H."/>
            <person name="Chevignon G."/>
            <person name="Christen J.M."/>
            <person name="Clarke D.F."/>
            <person name="Dittmer N.T."/>
            <person name="Ferguson L.C.F."/>
            <person name="Garavelou S."/>
            <person name="Gordon K.H.J."/>
            <person name="Gunaratna R.T."/>
            <person name="Han Y."/>
            <person name="Hauser F."/>
            <person name="He Y."/>
            <person name="Heidel-Fischer H."/>
            <person name="Hirsh A."/>
            <person name="Hu Y."/>
            <person name="Jiang H."/>
            <person name="Kalra D."/>
            <person name="Klinner C."/>
            <person name="Konig C."/>
            <person name="Kovar C."/>
            <person name="Kroll A.R."/>
            <person name="Kuwar S.S."/>
            <person name="Lee S.L."/>
            <person name="Lehman R."/>
            <person name="Li K."/>
            <person name="Li Z."/>
            <person name="Liang H."/>
            <person name="Lovelace S."/>
            <person name="Lu Z."/>
            <person name="Mansfield J.H."/>
            <person name="McCulloch K.J."/>
            <person name="Mathew T."/>
            <person name="Morton B."/>
            <person name="Muzny D.M."/>
            <person name="Neunemann D."/>
            <person name="Ongeri F."/>
            <person name="Pauchet Y."/>
            <person name="Pu L.L."/>
            <person name="Pyrousis I."/>
            <person name="Rao X.J."/>
            <person name="Redding A."/>
            <person name="Roesel C."/>
            <person name="Sanchez-Gracia A."/>
            <person name="Schaack S."/>
            <person name="Shukla A."/>
            <person name="Tetreau G."/>
            <person name="Wang Y."/>
            <person name="Xiong G.H."/>
            <person name="Traut W."/>
            <person name="Walsh T.K."/>
            <person name="Worley K.C."/>
            <person name="Wu D."/>
            <person name="Wu W."/>
            <person name="Wu Y.Q."/>
            <person name="Zhang X."/>
            <person name="Zou Z."/>
            <person name="Zucker H."/>
            <person name="Briscoe A.D."/>
            <person name="Burmester T."/>
            <person name="Clem R.J."/>
            <person name="Feyereisen R."/>
            <person name="Grimmelikhuijzen C.J.P."/>
            <person name="Hamodrakas S.J."/>
            <person name="Hansson B.S."/>
            <person name="Huguet E."/>
            <person name="Jermiin L.S."/>
            <person name="Lan Q."/>
            <person name="Lehman H.K."/>
            <person name="Lorenzen M."/>
            <person name="Merzendorfer H."/>
            <person name="Michalopoulos I."/>
            <person name="Morton D.B."/>
            <person name="Muthukrishnan S."/>
            <person name="Oakeshott J.G."/>
            <person name="Palmer W."/>
            <person name="Park Y."/>
            <person name="Passarelli A.L."/>
            <person name="Rozas J."/>
            <person name="Schwartz L.M."/>
            <person name="Smith W."/>
            <person name="Southgate A."/>
            <person name="Vilcinskas A."/>
            <person name="Vogt R."/>
            <person name="Wang P."/>
            <person name="Werren J."/>
            <person name="Yu X.Q."/>
            <person name="Zhou J.J."/>
            <person name="Brown S.J."/>
            <person name="Scherer S.E."/>
            <person name="Richards S."/>
            <person name="Blissard G.W."/>
        </authorList>
    </citation>
    <scope>NUCLEOTIDE SEQUENCE</scope>
</reference>
<keyword evidence="2 5" id="KW-0863">Zinc-finger</keyword>
<keyword evidence="4 5" id="KW-0238">DNA-binding</keyword>
<evidence type="ECO:0000313" key="9">
    <source>
        <dbReference type="EMBL" id="KAG6462543.1"/>
    </source>
</evidence>
<accession>A0A922CZ43</accession>
<evidence type="ECO:0000256" key="5">
    <source>
        <dbReference type="PROSITE-ProRule" id="PRU00309"/>
    </source>
</evidence>